<evidence type="ECO:0000313" key="2">
    <source>
        <dbReference type="EMBL" id="MCC2190310.1"/>
    </source>
</evidence>
<dbReference type="Gene3D" id="3.40.50.11970">
    <property type="match status" value="1"/>
</dbReference>
<evidence type="ECO:0000256" key="1">
    <source>
        <dbReference type="SAM" id="SignalP"/>
    </source>
</evidence>
<gene>
    <name evidence="2" type="ORF">LKD71_10910</name>
</gene>
<dbReference type="Pfam" id="PF03415">
    <property type="entry name" value="Peptidase_C11"/>
    <property type="match status" value="1"/>
</dbReference>
<proteinExistence type="predicted"/>
<dbReference type="Proteomes" id="UP001197875">
    <property type="component" value="Unassembled WGS sequence"/>
</dbReference>
<reference evidence="2 3" key="1">
    <citation type="submission" date="2021-10" db="EMBL/GenBank/DDBJ databases">
        <title>Anaerobic single-cell dispensing facilitates the cultivation of human gut bacteria.</title>
        <authorList>
            <person name="Afrizal A."/>
        </authorList>
    </citation>
    <scope>NUCLEOTIDE SEQUENCE [LARGE SCALE GENOMIC DNA]</scope>
    <source>
        <strain evidence="2 3">CLA-AA-H277</strain>
    </source>
</reference>
<dbReference type="InterPro" id="IPR005077">
    <property type="entry name" value="Peptidase_C11"/>
</dbReference>
<protein>
    <submittedName>
        <fullName evidence="2">Clostripain-related cysteine peptidase</fullName>
    </submittedName>
</protein>
<dbReference type="PANTHER" id="PTHR37835:SF1">
    <property type="entry name" value="ALPHA-CLOSTRIPAIN"/>
    <property type="match status" value="1"/>
</dbReference>
<feature type="chain" id="PRO_5042101894" evidence="1">
    <location>
        <begin position="22"/>
        <end position="638"/>
    </location>
</feature>
<dbReference type="EMBL" id="JAJEPR010000017">
    <property type="protein sequence ID" value="MCC2190310.1"/>
    <property type="molecule type" value="Genomic_DNA"/>
</dbReference>
<keyword evidence="1" id="KW-0732">Signal</keyword>
<feature type="signal peptide" evidence="1">
    <location>
        <begin position="1"/>
        <end position="21"/>
    </location>
</feature>
<dbReference type="AlphaFoldDB" id="A0AAE3DTY6"/>
<dbReference type="RefSeq" id="WP_227615430.1">
    <property type="nucleotide sequence ID" value="NZ_JAJEPR010000017.1"/>
</dbReference>
<comment type="caution">
    <text evidence="2">The sequence shown here is derived from an EMBL/GenBank/DDBJ whole genome shotgun (WGS) entry which is preliminary data.</text>
</comment>
<keyword evidence="3" id="KW-1185">Reference proteome</keyword>
<evidence type="ECO:0000313" key="3">
    <source>
        <dbReference type="Proteomes" id="UP001197875"/>
    </source>
</evidence>
<dbReference type="PANTHER" id="PTHR37835">
    <property type="entry name" value="ALPHA-CLOSTRIPAIN"/>
    <property type="match status" value="1"/>
</dbReference>
<sequence>MKKFLIYVSALSLLGSLPVSANDETEETWAVYWYLCGSDLESQYGCATEDLSEMLEVSLPENVTVVVETGGATEWQNETVDPSCLERYVYQDEELSFVDSVPSASMGEASTLADFLDFCSTNYPADHTAVIFWDHGSGSASGVSFDEIYDYDSLTLDEIYNAFASVYELSAENPPLDLVGFDACLMATVDTASMLSDVASYMVASEETEPGNGWYYTGWLGALAEDPSMDGATLGTAICDSFQEGCEIYGTDDEITLSVIDLSRISPLLVAYDNLGREALSYACADPIFFSEFGRSALQSENYGGNTEDQGYTNMVDLGDLVNNSAALFTDTGTDVLSALEDCVVYKVNGPYREKSSGLSCYYSYSGNTDDFIQYASVGASDAFRYLYSYELSGSLDEDGIAYVSEMGYGKLPEIPSLAEDGSGDYPLTLNDEGYAVMELDADTANLLKGVYFQLAYMDVEDDILLYLGRDNDIDMDWENGVFTDNFRGVWGSIDGNLCYMEIVYEGDDYNLYSVPVKLNGEDYHLRVVYDYSAEEFTILGARKGINDNGMSDRNLIQLQPGDELTTIHYASTISGDDDFTPVEIDTFTVTENTTFEETEMGDGQFLMLFEMVDLKNESVYSDPIIFTVTDGEIEAEL</sequence>
<name>A0AAE3DTY6_9FIRM</name>
<accession>A0AAE3DTY6</accession>
<organism evidence="2 3">
    <name type="scientific">Fusicatenibacter faecihominis</name>
    <dbReference type="NCBI Taxonomy" id="2881276"/>
    <lineage>
        <taxon>Bacteria</taxon>
        <taxon>Bacillati</taxon>
        <taxon>Bacillota</taxon>
        <taxon>Clostridia</taxon>
        <taxon>Lachnospirales</taxon>
        <taxon>Lachnospiraceae</taxon>
        <taxon>Fusicatenibacter</taxon>
    </lineage>
</organism>